<sequence length="217" mass="23373">MVIHVLIADDSEIVRRGLSDIVEAGDDLHVVAQAWDGRSAVDAARQFSPDVALLDIRMPGMDGLEATREIRALPRPPRVLILTTFGADEYVDEAVQAGVSGFLLKDTPPEELLRAVRQVAEGKAALDPAVTGRVLDQLAGQSARLTAAEQQALESLTDRDLQVLRLIARGLSNADIGTALHISEGTVKGQVSRLLAKLEADNRVQATRLAYRAGLER</sequence>
<evidence type="ECO:0000256" key="1">
    <source>
        <dbReference type="ARBA" id="ARBA00022553"/>
    </source>
</evidence>
<dbReference type="EMBL" id="FNHI01000001">
    <property type="protein sequence ID" value="SDL76295.1"/>
    <property type="molecule type" value="Genomic_DNA"/>
</dbReference>
<accession>A0A1G9MRM2</accession>
<dbReference type="PROSITE" id="PS50110">
    <property type="entry name" value="RESPONSE_REGULATORY"/>
    <property type="match status" value="1"/>
</dbReference>
<dbReference type="SUPFAM" id="SSF52172">
    <property type="entry name" value="CheY-like"/>
    <property type="match status" value="1"/>
</dbReference>
<evidence type="ECO:0000256" key="3">
    <source>
        <dbReference type="ARBA" id="ARBA00023125"/>
    </source>
</evidence>
<dbReference type="CDD" id="cd17535">
    <property type="entry name" value="REC_NarL-like"/>
    <property type="match status" value="1"/>
</dbReference>
<dbReference type="PANTHER" id="PTHR43214:SF24">
    <property type="entry name" value="TRANSCRIPTIONAL REGULATORY PROTEIN NARL-RELATED"/>
    <property type="match status" value="1"/>
</dbReference>
<dbReference type="RefSeq" id="WP_208867628.1">
    <property type="nucleotide sequence ID" value="NZ_FNHI01000001.1"/>
</dbReference>
<dbReference type="Gene3D" id="3.40.50.2300">
    <property type="match status" value="1"/>
</dbReference>
<evidence type="ECO:0000256" key="5">
    <source>
        <dbReference type="PROSITE-ProRule" id="PRU00169"/>
    </source>
</evidence>
<dbReference type="AlphaFoldDB" id="A0A1G9MRM2"/>
<dbReference type="InterPro" id="IPR016032">
    <property type="entry name" value="Sig_transdc_resp-reg_C-effctor"/>
</dbReference>
<evidence type="ECO:0000256" key="2">
    <source>
        <dbReference type="ARBA" id="ARBA00023015"/>
    </source>
</evidence>
<evidence type="ECO:0000313" key="8">
    <source>
        <dbReference type="EMBL" id="SDL76295.1"/>
    </source>
</evidence>
<dbReference type="Proteomes" id="UP000199063">
    <property type="component" value="Unassembled WGS sequence"/>
</dbReference>
<evidence type="ECO:0000259" key="6">
    <source>
        <dbReference type="PROSITE" id="PS50043"/>
    </source>
</evidence>
<dbReference type="InterPro" id="IPR039420">
    <property type="entry name" value="WalR-like"/>
</dbReference>
<dbReference type="SMART" id="SM00421">
    <property type="entry name" value="HTH_LUXR"/>
    <property type="match status" value="1"/>
</dbReference>
<reference evidence="9" key="1">
    <citation type="submission" date="2016-10" db="EMBL/GenBank/DDBJ databases">
        <authorList>
            <person name="Varghese N."/>
            <person name="Submissions S."/>
        </authorList>
    </citation>
    <scope>NUCLEOTIDE SEQUENCE [LARGE SCALE GENOMIC DNA]</scope>
    <source>
        <strain evidence="9">CGMCC 4.7042</strain>
    </source>
</reference>
<dbReference type="SUPFAM" id="SSF46894">
    <property type="entry name" value="C-terminal effector domain of the bipartite response regulators"/>
    <property type="match status" value="1"/>
</dbReference>
<dbReference type="GO" id="GO:0006355">
    <property type="term" value="P:regulation of DNA-templated transcription"/>
    <property type="evidence" value="ECO:0007669"/>
    <property type="project" value="InterPro"/>
</dbReference>
<protein>
    <submittedName>
        <fullName evidence="8">DNA-binding response regulator, NarL/FixJ family, contains REC and HTH domains</fullName>
    </submittedName>
</protein>
<gene>
    <name evidence="8" type="ORF">SAMN05444921_101224</name>
</gene>
<dbReference type="CDD" id="cd06170">
    <property type="entry name" value="LuxR_C_like"/>
    <property type="match status" value="1"/>
</dbReference>
<evidence type="ECO:0000256" key="4">
    <source>
        <dbReference type="ARBA" id="ARBA00023163"/>
    </source>
</evidence>
<dbReference type="PROSITE" id="PS00622">
    <property type="entry name" value="HTH_LUXR_1"/>
    <property type="match status" value="1"/>
</dbReference>
<feature type="modified residue" description="4-aspartylphosphate" evidence="5">
    <location>
        <position position="55"/>
    </location>
</feature>
<feature type="domain" description="Response regulatory" evidence="7">
    <location>
        <begin position="4"/>
        <end position="120"/>
    </location>
</feature>
<organism evidence="8 9">
    <name type="scientific">Streptomyces wuyuanensis</name>
    <dbReference type="NCBI Taxonomy" id="1196353"/>
    <lineage>
        <taxon>Bacteria</taxon>
        <taxon>Bacillati</taxon>
        <taxon>Actinomycetota</taxon>
        <taxon>Actinomycetes</taxon>
        <taxon>Kitasatosporales</taxon>
        <taxon>Streptomycetaceae</taxon>
        <taxon>Streptomyces</taxon>
    </lineage>
</organism>
<dbReference type="PRINTS" id="PR00038">
    <property type="entry name" value="HTHLUXR"/>
</dbReference>
<keyword evidence="2" id="KW-0805">Transcription regulation</keyword>
<keyword evidence="3 8" id="KW-0238">DNA-binding</keyword>
<dbReference type="InterPro" id="IPR000792">
    <property type="entry name" value="Tscrpt_reg_LuxR_C"/>
</dbReference>
<dbReference type="PROSITE" id="PS50043">
    <property type="entry name" value="HTH_LUXR_2"/>
    <property type="match status" value="1"/>
</dbReference>
<dbReference type="GeneID" id="40827562"/>
<dbReference type="InterPro" id="IPR011006">
    <property type="entry name" value="CheY-like_superfamily"/>
</dbReference>
<keyword evidence="1 5" id="KW-0597">Phosphoprotein</keyword>
<name>A0A1G9MRM2_9ACTN</name>
<keyword evidence="4" id="KW-0804">Transcription</keyword>
<dbReference type="InterPro" id="IPR058245">
    <property type="entry name" value="NreC/VraR/RcsB-like_REC"/>
</dbReference>
<dbReference type="Pfam" id="PF00196">
    <property type="entry name" value="GerE"/>
    <property type="match status" value="1"/>
</dbReference>
<feature type="domain" description="HTH luxR-type" evidence="6">
    <location>
        <begin position="149"/>
        <end position="214"/>
    </location>
</feature>
<keyword evidence="9" id="KW-1185">Reference proteome</keyword>
<dbReference type="InterPro" id="IPR001789">
    <property type="entry name" value="Sig_transdc_resp-reg_receiver"/>
</dbReference>
<dbReference type="SMART" id="SM00448">
    <property type="entry name" value="REC"/>
    <property type="match status" value="1"/>
</dbReference>
<dbReference type="STRING" id="1196353.SAMN05444921_101224"/>
<dbReference type="GO" id="GO:0003677">
    <property type="term" value="F:DNA binding"/>
    <property type="evidence" value="ECO:0007669"/>
    <property type="project" value="UniProtKB-KW"/>
</dbReference>
<evidence type="ECO:0000313" key="9">
    <source>
        <dbReference type="Proteomes" id="UP000199063"/>
    </source>
</evidence>
<dbReference type="GO" id="GO:0000160">
    <property type="term" value="P:phosphorelay signal transduction system"/>
    <property type="evidence" value="ECO:0007669"/>
    <property type="project" value="InterPro"/>
</dbReference>
<proteinExistence type="predicted"/>
<dbReference type="Pfam" id="PF00072">
    <property type="entry name" value="Response_reg"/>
    <property type="match status" value="1"/>
</dbReference>
<evidence type="ECO:0000259" key="7">
    <source>
        <dbReference type="PROSITE" id="PS50110"/>
    </source>
</evidence>
<dbReference type="PANTHER" id="PTHR43214">
    <property type="entry name" value="TWO-COMPONENT RESPONSE REGULATOR"/>
    <property type="match status" value="1"/>
</dbReference>